<protein>
    <submittedName>
        <fullName evidence="1">Uncharacterized protein</fullName>
    </submittedName>
</protein>
<reference evidence="1" key="1">
    <citation type="journal article" date="2013" name="J. Plant Res.">
        <title>Effect of fungi and light on seed germination of three Opuntia species from semiarid lands of central Mexico.</title>
        <authorList>
            <person name="Delgado-Sanchez P."/>
            <person name="Jimenez-Bremont J.F."/>
            <person name="Guerrero-Gonzalez Mde L."/>
            <person name="Flores J."/>
        </authorList>
    </citation>
    <scope>NUCLEOTIDE SEQUENCE</scope>
    <source>
        <tissue evidence="1">Cladode</tissue>
    </source>
</reference>
<dbReference type="InterPro" id="IPR042293">
    <property type="entry name" value="ARID4"/>
</dbReference>
<accession>A0A7C9EAV1</accession>
<dbReference type="PANTHER" id="PTHR46694:SF1">
    <property type="entry name" value="AT-RICH INTERACTIVE DOMAIN-CONTAINING PROTEIN 4"/>
    <property type="match status" value="1"/>
</dbReference>
<name>A0A7C9EAV1_OPUST</name>
<sequence length="151" mass="16901">MMSHNNIVNNVNAQGASKQNCSLLAVLCEDKLREAPTEERLKYPFPELVSSSRLEVRRKPHVYAVLLIFVEGGVKNEVLLGLIEWKVRTLSNPSLDELRRTLESWKPDVVYLQGQLLSNDKVGSLVWDGVDLSNAEAISDLFSHVVPTTVC</sequence>
<dbReference type="EMBL" id="GISG01220039">
    <property type="protein sequence ID" value="MBA4663340.1"/>
    <property type="molecule type" value="Transcribed_RNA"/>
</dbReference>
<evidence type="ECO:0000313" key="1">
    <source>
        <dbReference type="EMBL" id="MBA4663340.1"/>
    </source>
</evidence>
<dbReference type="AlphaFoldDB" id="A0A7C9EAV1"/>
<proteinExistence type="predicted"/>
<dbReference type="PANTHER" id="PTHR46694">
    <property type="entry name" value="AT-RICH INTERACTIVE DOMAIN-CONTAINING PROTEIN 4"/>
    <property type="match status" value="1"/>
</dbReference>
<organism evidence="1">
    <name type="scientific">Opuntia streptacantha</name>
    <name type="common">Prickly pear cactus</name>
    <name type="synonym">Opuntia cardona</name>
    <dbReference type="NCBI Taxonomy" id="393608"/>
    <lineage>
        <taxon>Eukaryota</taxon>
        <taxon>Viridiplantae</taxon>
        <taxon>Streptophyta</taxon>
        <taxon>Embryophyta</taxon>
        <taxon>Tracheophyta</taxon>
        <taxon>Spermatophyta</taxon>
        <taxon>Magnoliopsida</taxon>
        <taxon>eudicotyledons</taxon>
        <taxon>Gunneridae</taxon>
        <taxon>Pentapetalae</taxon>
        <taxon>Caryophyllales</taxon>
        <taxon>Cactineae</taxon>
        <taxon>Cactaceae</taxon>
        <taxon>Opuntioideae</taxon>
        <taxon>Opuntia</taxon>
    </lineage>
</organism>
<reference evidence="1" key="2">
    <citation type="submission" date="2020-07" db="EMBL/GenBank/DDBJ databases">
        <authorList>
            <person name="Vera ALvarez R."/>
            <person name="Arias-Moreno D.M."/>
            <person name="Jimenez-Jacinto V."/>
            <person name="Jimenez-Bremont J.F."/>
            <person name="Swaminathan K."/>
            <person name="Moose S.P."/>
            <person name="Guerrero-Gonzalez M.L."/>
            <person name="Marino-Ramirez L."/>
            <person name="Landsman D."/>
            <person name="Rodriguez-Kessler M."/>
            <person name="Delgado-Sanchez P."/>
        </authorList>
    </citation>
    <scope>NUCLEOTIDE SEQUENCE</scope>
    <source>
        <tissue evidence="1">Cladode</tissue>
    </source>
</reference>